<dbReference type="AlphaFoldDB" id="A0A0E0EX23"/>
<name>A0A0E0EX23_9ORYZ</name>
<feature type="compositionally biased region" description="Basic and acidic residues" evidence="1">
    <location>
        <begin position="170"/>
        <end position="197"/>
    </location>
</feature>
<dbReference type="Proteomes" id="UP000008021">
    <property type="component" value="Chromosome 10"/>
</dbReference>
<protein>
    <submittedName>
        <fullName evidence="2">Uncharacterized protein</fullName>
    </submittedName>
</protein>
<organism evidence="2">
    <name type="scientific">Oryza meridionalis</name>
    <dbReference type="NCBI Taxonomy" id="40149"/>
    <lineage>
        <taxon>Eukaryota</taxon>
        <taxon>Viridiplantae</taxon>
        <taxon>Streptophyta</taxon>
        <taxon>Embryophyta</taxon>
        <taxon>Tracheophyta</taxon>
        <taxon>Spermatophyta</taxon>
        <taxon>Magnoliopsida</taxon>
        <taxon>Liliopsida</taxon>
        <taxon>Poales</taxon>
        <taxon>Poaceae</taxon>
        <taxon>BOP clade</taxon>
        <taxon>Oryzoideae</taxon>
        <taxon>Oryzeae</taxon>
        <taxon>Oryzinae</taxon>
        <taxon>Oryza</taxon>
    </lineage>
</organism>
<evidence type="ECO:0000313" key="3">
    <source>
        <dbReference type="Proteomes" id="UP000008021"/>
    </source>
</evidence>
<feature type="region of interest" description="Disordered" evidence="1">
    <location>
        <begin position="134"/>
        <end position="197"/>
    </location>
</feature>
<dbReference type="HOGENOM" id="CLU_1386126_0_0_1"/>
<feature type="region of interest" description="Disordered" evidence="1">
    <location>
        <begin position="1"/>
        <end position="27"/>
    </location>
</feature>
<dbReference type="Gramene" id="OMERI10G05340.1">
    <property type="protein sequence ID" value="OMERI10G05340.1"/>
    <property type="gene ID" value="OMERI10G05340"/>
</dbReference>
<proteinExistence type="predicted"/>
<reference evidence="2" key="1">
    <citation type="submission" date="2015-04" db="UniProtKB">
        <authorList>
            <consortium name="EnsemblPlants"/>
        </authorList>
    </citation>
    <scope>IDENTIFICATION</scope>
</reference>
<accession>A0A0E0EX23</accession>
<evidence type="ECO:0000313" key="2">
    <source>
        <dbReference type="EnsemblPlants" id="OMERI10G05340.1"/>
    </source>
</evidence>
<evidence type="ECO:0000256" key="1">
    <source>
        <dbReference type="SAM" id="MobiDB-lite"/>
    </source>
</evidence>
<keyword evidence="3" id="KW-1185">Reference proteome</keyword>
<dbReference type="EnsemblPlants" id="OMERI10G05340.1">
    <property type="protein sequence ID" value="OMERI10G05340.1"/>
    <property type="gene ID" value="OMERI10G05340"/>
</dbReference>
<reference evidence="2" key="2">
    <citation type="submission" date="2018-05" db="EMBL/GenBank/DDBJ databases">
        <title>OmerRS3 (Oryza meridionalis Reference Sequence Version 3).</title>
        <authorList>
            <person name="Zhang J."/>
            <person name="Kudrna D."/>
            <person name="Lee S."/>
            <person name="Talag J."/>
            <person name="Welchert J."/>
            <person name="Wing R.A."/>
        </authorList>
    </citation>
    <scope>NUCLEOTIDE SEQUENCE [LARGE SCALE GENOMIC DNA]</scope>
    <source>
        <strain evidence="2">cv. OR44</strain>
    </source>
</reference>
<sequence length="197" mass="22158">MNHESDRGKSKTFKAKLPRREATTGAAANACPYNGLSQQSNIFNKDTAPTGIDVTDPRILGRVFARDSLERCKTSRKTDWTIFTDEHFFSSTERLHGHGLEADRPIEVRSIKEGGLASRKRNRKLKTSVSSMFPMRSKRSSMAEATIKGRRASGETTPCNCDNHLQLYHQHKEESWGEQNSKAREEGSSSKAEQRSN</sequence>